<name>A0A9P6CS07_9AGAR</name>
<accession>A0A9P6CS07</accession>
<keyword evidence="3" id="KW-1185">Reference proteome</keyword>
<evidence type="ECO:0000313" key="2">
    <source>
        <dbReference type="EMBL" id="KAF9477651.1"/>
    </source>
</evidence>
<evidence type="ECO:0000256" key="1">
    <source>
        <dbReference type="SAM" id="MobiDB-lite"/>
    </source>
</evidence>
<dbReference type="OrthoDB" id="5422905at2759"/>
<feature type="region of interest" description="Disordered" evidence="1">
    <location>
        <begin position="1"/>
        <end position="25"/>
    </location>
</feature>
<dbReference type="EMBL" id="MU155254">
    <property type="protein sequence ID" value="KAF9477651.1"/>
    <property type="molecule type" value="Genomic_DNA"/>
</dbReference>
<comment type="caution">
    <text evidence="2">The sequence shown here is derived from an EMBL/GenBank/DDBJ whole genome shotgun (WGS) entry which is preliminary data.</text>
</comment>
<dbReference type="AlphaFoldDB" id="A0A9P6CS07"/>
<evidence type="ECO:0000313" key="3">
    <source>
        <dbReference type="Proteomes" id="UP000807469"/>
    </source>
</evidence>
<feature type="compositionally biased region" description="Low complexity" evidence="1">
    <location>
        <begin position="187"/>
        <end position="208"/>
    </location>
</feature>
<organism evidence="2 3">
    <name type="scientific">Pholiota conissans</name>
    <dbReference type="NCBI Taxonomy" id="109636"/>
    <lineage>
        <taxon>Eukaryota</taxon>
        <taxon>Fungi</taxon>
        <taxon>Dikarya</taxon>
        <taxon>Basidiomycota</taxon>
        <taxon>Agaricomycotina</taxon>
        <taxon>Agaricomycetes</taxon>
        <taxon>Agaricomycetidae</taxon>
        <taxon>Agaricales</taxon>
        <taxon>Agaricineae</taxon>
        <taxon>Strophariaceae</taxon>
        <taxon>Pholiota</taxon>
    </lineage>
</organism>
<feature type="region of interest" description="Disordered" evidence="1">
    <location>
        <begin position="183"/>
        <end position="216"/>
    </location>
</feature>
<sequence>MPQTTSTPQDFDGTLPEEANEPSPRIRTAFISGPIEPPEEYFLKHYVPFIRTAIAAGDDFVVGPAPGMDTMALQYLLKEDVHPSRITLYLAEFQATSHMREKKTWFEGLGGTVMVEGLSTGERDAAMTRDSDYDILRYMSIDEQKVFYGDRYYPRVSATEKNERRRLGLLLHVNYALNAYSAKASNTSTPSQPDTSTPSRPDTSTPSRPDSKVGSLVIRWKRSMRKILSKSSSKPRS</sequence>
<proteinExistence type="predicted"/>
<gene>
    <name evidence="2" type="ORF">BDN70DRAFT_880911</name>
</gene>
<reference evidence="2" key="1">
    <citation type="submission" date="2020-11" db="EMBL/GenBank/DDBJ databases">
        <authorList>
            <consortium name="DOE Joint Genome Institute"/>
            <person name="Ahrendt S."/>
            <person name="Riley R."/>
            <person name="Andreopoulos W."/>
            <person name="Labutti K."/>
            <person name="Pangilinan J."/>
            <person name="Ruiz-Duenas F.J."/>
            <person name="Barrasa J.M."/>
            <person name="Sanchez-Garcia M."/>
            <person name="Camarero S."/>
            <person name="Miyauchi S."/>
            <person name="Serrano A."/>
            <person name="Linde D."/>
            <person name="Babiker R."/>
            <person name="Drula E."/>
            <person name="Ayuso-Fernandez I."/>
            <person name="Pacheco R."/>
            <person name="Padilla G."/>
            <person name="Ferreira P."/>
            <person name="Barriuso J."/>
            <person name="Kellner H."/>
            <person name="Castanera R."/>
            <person name="Alfaro M."/>
            <person name="Ramirez L."/>
            <person name="Pisabarro A.G."/>
            <person name="Kuo A."/>
            <person name="Tritt A."/>
            <person name="Lipzen A."/>
            <person name="He G."/>
            <person name="Yan M."/>
            <person name="Ng V."/>
            <person name="Cullen D."/>
            <person name="Martin F."/>
            <person name="Rosso M.-N."/>
            <person name="Henrissat B."/>
            <person name="Hibbett D."/>
            <person name="Martinez A.T."/>
            <person name="Grigoriev I.V."/>
        </authorList>
    </citation>
    <scope>NUCLEOTIDE SEQUENCE</scope>
    <source>
        <strain evidence="2">CIRM-BRFM 674</strain>
    </source>
</reference>
<dbReference type="Proteomes" id="UP000807469">
    <property type="component" value="Unassembled WGS sequence"/>
</dbReference>
<protein>
    <submittedName>
        <fullName evidence="2">Uncharacterized protein</fullName>
    </submittedName>
</protein>